<keyword evidence="10" id="KW-0445">Lipid transport</keyword>
<evidence type="ECO:0000256" key="6">
    <source>
        <dbReference type="ARBA" id="ARBA00022692"/>
    </source>
</evidence>
<dbReference type="SUPFAM" id="SSF56801">
    <property type="entry name" value="Acetyl-CoA synthetase-like"/>
    <property type="match status" value="1"/>
</dbReference>
<evidence type="ECO:0000256" key="5">
    <source>
        <dbReference type="ARBA" id="ARBA00022598"/>
    </source>
</evidence>
<feature type="domain" description="AMP-dependent synthetase/ligase" evidence="14">
    <location>
        <begin position="40"/>
        <end position="360"/>
    </location>
</feature>
<evidence type="ECO:0000259" key="15">
    <source>
        <dbReference type="Pfam" id="PF13193"/>
    </source>
</evidence>
<keyword evidence="9" id="KW-1133">Transmembrane helix</keyword>
<gene>
    <name evidence="16" type="ORF">M8523_13025</name>
</gene>
<dbReference type="PANTHER" id="PTHR43107:SF15">
    <property type="entry name" value="FATTY ACID TRANSPORT PROTEIN 3, ISOFORM A"/>
    <property type="match status" value="1"/>
</dbReference>
<evidence type="ECO:0000256" key="3">
    <source>
        <dbReference type="ARBA" id="ARBA00022448"/>
    </source>
</evidence>
<dbReference type="InterPro" id="IPR042099">
    <property type="entry name" value="ANL_N_sf"/>
</dbReference>
<dbReference type="InterPro" id="IPR045851">
    <property type="entry name" value="AMP-bd_C_sf"/>
</dbReference>
<keyword evidence="4" id="KW-1003">Cell membrane</keyword>
<dbReference type="GO" id="GO:0005524">
    <property type="term" value="F:ATP binding"/>
    <property type="evidence" value="ECO:0007669"/>
    <property type="project" value="UniProtKB-KW"/>
</dbReference>
<evidence type="ECO:0000256" key="7">
    <source>
        <dbReference type="ARBA" id="ARBA00022741"/>
    </source>
</evidence>
<name>A0AA42CJ11_9HYPH</name>
<dbReference type="EC" id="6.2.1.3" evidence="16"/>
<dbReference type="GO" id="GO:0005886">
    <property type="term" value="C:plasma membrane"/>
    <property type="evidence" value="ECO:0007669"/>
    <property type="project" value="UniProtKB-SubCell"/>
</dbReference>
<accession>A0AA42CJ11</accession>
<evidence type="ECO:0000256" key="13">
    <source>
        <dbReference type="ARBA" id="ARBA00046271"/>
    </source>
</evidence>
<keyword evidence="3" id="KW-0813">Transport</keyword>
<dbReference type="AlphaFoldDB" id="A0AA42CJ11"/>
<keyword evidence="7" id="KW-0547">Nucleotide-binding</keyword>
<dbReference type="EMBL" id="JAMOIM010000007">
    <property type="protein sequence ID" value="MCW6508944.1"/>
    <property type="molecule type" value="Genomic_DNA"/>
</dbReference>
<dbReference type="InterPro" id="IPR025110">
    <property type="entry name" value="AMP-bd_C"/>
</dbReference>
<dbReference type="PROSITE" id="PS00455">
    <property type="entry name" value="AMP_BINDING"/>
    <property type="match status" value="1"/>
</dbReference>
<keyword evidence="17" id="KW-1185">Reference proteome</keyword>
<dbReference type="RefSeq" id="WP_282585305.1">
    <property type="nucleotide sequence ID" value="NZ_JAMOIM010000007.1"/>
</dbReference>
<proteinExistence type="inferred from homology"/>
<dbReference type="GO" id="GO:0005324">
    <property type="term" value="F:long-chain fatty acid transmembrane transporter activity"/>
    <property type="evidence" value="ECO:0007669"/>
    <property type="project" value="TreeGrafter"/>
</dbReference>
<dbReference type="Proteomes" id="UP001165667">
    <property type="component" value="Unassembled WGS sequence"/>
</dbReference>
<dbReference type="Pfam" id="PF13193">
    <property type="entry name" value="AMP-binding_C"/>
    <property type="match status" value="1"/>
</dbReference>
<evidence type="ECO:0000313" key="17">
    <source>
        <dbReference type="Proteomes" id="UP001165667"/>
    </source>
</evidence>
<keyword evidence="5 16" id="KW-0436">Ligase</keyword>
<comment type="caution">
    <text evidence="16">The sequence shown here is derived from an EMBL/GenBank/DDBJ whole genome shotgun (WGS) entry which is preliminary data.</text>
</comment>
<comment type="subcellular location">
    <subcellularLocation>
        <location evidence="1">Cell membrane</location>
        <topology evidence="1">Multi-pass membrane protein</topology>
    </subcellularLocation>
    <subcellularLocation>
        <location evidence="13">Peroxisome membrane</location>
    </subcellularLocation>
</comment>
<dbReference type="FunFam" id="3.40.50.12780:FF:000019">
    <property type="entry name" value="Long-chain fatty acid transporter"/>
    <property type="match status" value="1"/>
</dbReference>
<dbReference type="PANTHER" id="PTHR43107">
    <property type="entry name" value="LONG-CHAIN FATTY ACID TRANSPORT PROTEIN"/>
    <property type="match status" value="1"/>
</dbReference>
<evidence type="ECO:0000256" key="8">
    <source>
        <dbReference type="ARBA" id="ARBA00022840"/>
    </source>
</evidence>
<evidence type="ECO:0000256" key="1">
    <source>
        <dbReference type="ARBA" id="ARBA00004651"/>
    </source>
</evidence>
<evidence type="ECO:0000256" key="4">
    <source>
        <dbReference type="ARBA" id="ARBA00022475"/>
    </source>
</evidence>
<dbReference type="Pfam" id="PF00501">
    <property type="entry name" value="AMP-binding"/>
    <property type="match status" value="1"/>
</dbReference>
<evidence type="ECO:0000256" key="9">
    <source>
        <dbReference type="ARBA" id="ARBA00022989"/>
    </source>
</evidence>
<dbReference type="Gene3D" id="3.40.50.12780">
    <property type="entry name" value="N-terminal domain of ligase-like"/>
    <property type="match status" value="1"/>
</dbReference>
<keyword evidence="11" id="KW-0472">Membrane</keyword>
<dbReference type="Gene3D" id="3.30.300.30">
    <property type="match status" value="1"/>
</dbReference>
<evidence type="ECO:0000256" key="2">
    <source>
        <dbReference type="ARBA" id="ARBA00006432"/>
    </source>
</evidence>
<reference evidence="16" key="1">
    <citation type="submission" date="2022-05" db="EMBL/GenBank/DDBJ databases">
        <authorList>
            <person name="Pankratov T."/>
        </authorList>
    </citation>
    <scope>NUCLEOTIDE SEQUENCE</scope>
    <source>
        <strain evidence="16">BP6-180914</strain>
    </source>
</reference>
<dbReference type="GO" id="GO:0044539">
    <property type="term" value="P:long-chain fatty acid import into cell"/>
    <property type="evidence" value="ECO:0007669"/>
    <property type="project" value="TreeGrafter"/>
</dbReference>
<dbReference type="InterPro" id="IPR020845">
    <property type="entry name" value="AMP-binding_CS"/>
</dbReference>
<sequence>MSIIQRATNELLYLRGALRTLRRATPIAKTPTRTVRDFIEEIAQKFGDRPALVSDRGTLTYRGLNALANRYARWAKQQGIGHGDVVALMLTNRPDFLAIWLGIAKAGGATALINTNQTGAALAHSVKVVGARWAIVEASLMPAFRTSEAGFGQLVDVHVYGAGEDRLPRVDEAVKAFGEDDLPPEARVPLTIDDRCVYVYTSGTTGLPKAANINHYRVLLAMQAFAGVSGAKASDRLYTCLPMYHTNGGVLAPGSVLAVGGTCVIRERFSAREFWSDIVRHECTMFIYIGELCRYLVNSPPHPDERRHHIRLCFGNGLRPDVWLPFRDRFRIPRIVEFYGATEGNSTLFNFDSTPGAVGRIPGWAEKKFPIRIIKFDVEAEAPVRDAKGRCIICAPDEPGEAIGQILNDPERPANRFEGYADRTATEKKILRDVFEPGDIWFRTGDLLRKDRLGYYFFVDRVGDTFRRKGENVATSEVAEQLTSFPGVREATVYGVAVPGIDGKVGMASLVVADVASFDAKAFYAHCATLLADYARPAFVRFPQALDITGTFKQRKVELVAEGFDPARTDDPIFVVNHGAKTFDRIDPETYGRIIAGAIRL</sequence>
<dbReference type="NCBIfam" id="NF006134">
    <property type="entry name" value="PRK08279.1"/>
    <property type="match status" value="1"/>
</dbReference>
<feature type="domain" description="AMP-binding enzyme C-terminal" evidence="15">
    <location>
        <begin position="477"/>
        <end position="553"/>
    </location>
</feature>
<organism evidence="16 17">
    <name type="scientific">Lichenifustis flavocetrariae</name>
    <dbReference type="NCBI Taxonomy" id="2949735"/>
    <lineage>
        <taxon>Bacteria</taxon>
        <taxon>Pseudomonadati</taxon>
        <taxon>Pseudomonadota</taxon>
        <taxon>Alphaproteobacteria</taxon>
        <taxon>Hyphomicrobiales</taxon>
        <taxon>Lichenihabitantaceae</taxon>
        <taxon>Lichenifustis</taxon>
    </lineage>
</organism>
<evidence type="ECO:0000256" key="10">
    <source>
        <dbReference type="ARBA" id="ARBA00023055"/>
    </source>
</evidence>
<protein>
    <submittedName>
        <fullName evidence="16">Long-chain-acyl-CoA synthetase</fullName>
        <ecNumber evidence="16">6.2.1.3</ecNumber>
    </submittedName>
</protein>
<comment type="similarity">
    <text evidence="2">Belongs to the ATP-dependent AMP-binding enzyme family.</text>
</comment>
<evidence type="ECO:0000256" key="11">
    <source>
        <dbReference type="ARBA" id="ARBA00023136"/>
    </source>
</evidence>
<evidence type="ECO:0000313" key="16">
    <source>
        <dbReference type="EMBL" id="MCW6508944.1"/>
    </source>
</evidence>
<evidence type="ECO:0000256" key="12">
    <source>
        <dbReference type="ARBA" id="ARBA00023140"/>
    </source>
</evidence>
<dbReference type="GO" id="GO:0004467">
    <property type="term" value="F:long-chain fatty acid-CoA ligase activity"/>
    <property type="evidence" value="ECO:0007669"/>
    <property type="project" value="UniProtKB-EC"/>
</dbReference>
<evidence type="ECO:0000259" key="14">
    <source>
        <dbReference type="Pfam" id="PF00501"/>
    </source>
</evidence>
<dbReference type="InterPro" id="IPR000873">
    <property type="entry name" value="AMP-dep_synth/lig_dom"/>
</dbReference>
<keyword evidence="8" id="KW-0067">ATP-binding</keyword>
<keyword evidence="12" id="KW-0576">Peroxisome</keyword>
<keyword evidence="6" id="KW-0812">Transmembrane</keyword>